<dbReference type="RefSeq" id="WP_145096925.1">
    <property type="nucleotide sequence ID" value="NZ_CP036274.1"/>
</dbReference>
<dbReference type="Gene3D" id="2.170.16.10">
    <property type="entry name" value="Hedgehog/Intein (Hint) domain"/>
    <property type="match status" value="1"/>
</dbReference>
<keyword evidence="1" id="KW-0472">Membrane</keyword>
<organism evidence="3 4">
    <name type="scientific">Anatilimnocola aggregata</name>
    <dbReference type="NCBI Taxonomy" id="2528021"/>
    <lineage>
        <taxon>Bacteria</taxon>
        <taxon>Pseudomonadati</taxon>
        <taxon>Planctomycetota</taxon>
        <taxon>Planctomycetia</taxon>
        <taxon>Pirellulales</taxon>
        <taxon>Pirellulaceae</taxon>
        <taxon>Anatilimnocola</taxon>
    </lineage>
</organism>
<proteinExistence type="predicted"/>
<dbReference type="OrthoDB" id="285999at2"/>
<evidence type="ECO:0000313" key="4">
    <source>
        <dbReference type="Proteomes" id="UP000315017"/>
    </source>
</evidence>
<dbReference type="Proteomes" id="UP000315017">
    <property type="component" value="Chromosome"/>
</dbReference>
<dbReference type="EMBL" id="CP036274">
    <property type="protein sequence ID" value="QDU30829.1"/>
    <property type="molecule type" value="Genomic_DNA"/>
</dbReference>
<keyword evidence="1" id="KW-0812">Transmembrane</keyword>
<name>A0A517YKT5_9BACT</name>
<dbReference type="InterPro" id="IPR036844">
    <property type="entry name" value="Hint_dom_sf"/>
</dbReference>
<protein>
    <recommendedName>
        <fullName evidence="2">Hint domain-containing protein</fullName>
    </recommendedName>
</protein>
<gene>
    <name evidence="3" type="ORF">ETAA8_59780</name>
</gene>
<reference evidence="3 4" key="1">
    <citation type="submission" date="2019-02" db="EMBL/GenBank/DDBJ databases">
        <title>Deep-cultivation of Planctomycetes and their phenomic and genomic characterization uncovers novel biology.</title>
        <authorList>
            <person name="Wiegand S."/>
            <person name="Jogler M."/>
            <person name="Boedeker C."/>
            <person name="Pinto D."/>
            <person name="Vollmers J."/>
            <person name="Rivas-Marin E."/>
            <person name="Kohn T."/>
            <person name="Peeters S.H."/>
            <person name="Heuer A."/>
            <person name="Rast P."/>
            <person name="Oberbeckmann S."/>
            <person name="Bunk B."/>
            <person name="Jeske O."/>
            <person name="Meyerdierks A."/>
            <person name="Storesund J.E."/>
            <person name="Kallscheuer N."/>
            <person name="Luecker S."/>
            <person name="Lage O.M."/>
            <person name="Pohl T."/>
            <person name="Merkel B.J."/>
            <person name="Hornburger P."/>
            <person name="Mueller R.-W."/>
            <person name="Bruemmer F."/>
            <person name="Labrenz M."/>
            <person name="Spormann A.M."/>
            <person name="Op den Camp H."/>
            <person name="Overmann J."/>
            <person name="Amann R."/>
            <person name="Jetten M.S.M."/>
            <person name="Mascher T."/>
            <person name="Medema M.H."/>
            <person name="Devos D.P."/>
            <person name="Kaster A.-K."/>
            <person name="Ovreas L."/>
            <person name="Rohde M."/>
            <person name="Galperin M.Y."/>
            <person name="Jogler C."/>
        </authorList>
    </citation>
    <scope>NUCLEOTIDE SEQUENCE [LARGE SCALE GENOMIC DNA]</scope>
    <source>
        <strain evidence="3 4">ETA_A8</strain>
    </source>
</reference>
<evidence type="ECO:0000313" key="3">
    <source>
        <dbReference type="EMBL" id="QDU30829.1"/>
    </source>
</evidence>
<evidence type="ECO:0000259" key="2">
    <source>
        <dbReference type="SMART" id="SM00306"/>
    </source>
</evidence>
<dbReference type="SMART" id="SM00306">
    <property type="entry name" value="HintN"/>
    <property type="match status" value="1"/>
</dbReference>
<dbReference type="KEGG" id="aagg:ETAA8_59780"/>
<feature type="domain" description="Hint" evidence="2">
    <location>
        <begin position="131"/>
        <end position="223"/>
    </location>
</feature>
<evidence type="ECO:0000256" key="1">
    <source>
        <dbReference type="SAM" id="Phobius"/>
    </source>
</evidence>
<keyword evidence="1" id="KW-1133">Transmembrane helix</keyword>
<feature type="transmembrane region" description="Helical" evidence="1">
    <location>
        <begin position="12"/>
        <end position="30"/>
    </location>
</feature>
<dbReference type="SUPFAM" id="SSF51294">
    <property type="entry name" value="Hedgehog/intein (Hint) domain"/>
    <property type="match status" value="1"/>
</dbReference>
<dbReference type="CDD" id="cd00081">
    <property type="entry name" value="Hint"/>
    <property type="match status" value="1"/>
</dbReference>
<dbReference type="AlphaFoldDB" id="A0A517YKT5"/>
<accession>A0A517YKT5</accession>
<sequence>MTTQVPRRWWNFSLRTLFVLVTLLCCYLAYQRSYIGERQAFLEYLREERSVAVVTAAQWRSGMLPGEIPFDVKPEFVARIPLTRKLLGDEAIQYIRPQYWPGLETADRQRFAQLFPEAKVEEAAVPVPCHPGCFPHGTLVSTPSGPRNIEEIVEGDAVFTVAPAGERKSLAVLSIFRTQNRLWDVETSQGVLRTTETQPFSISLEESLPAGKLQPGAKILRWADDKVQVAEVMAVHCTQQMVPVINLVLGNREPFIANDFLARSKPPELSSIVTTNSTNTNSHSKDQP</sequence>
<dbReference type="InterPro" id="IPR003587">
    <property type="entry name" value="Hint_dom_N"/>
</dbReference>
<keyword evidence="4" id="KW-1185">Reference proteome</keyword>